<dbReference type="Proteomes" id="UP001154282">
    <property type="component" value="Unassembled WGS sequence"/>
</dbReference>
<gene>
    <name evidence="1" type="ORF">LITE_LOCUS10029</name>
</gene>
<evidence type="ECO:0000313" key="2">
    <source>
        <dbReference type="Proteomes" id="UP001154282"/>
    </source>
</evidence>
<reference evidence="1" key="1">
    <citation type="submission" date="2022-08" db="EMBL/GenBank/DDBJ databases">
        <authorList>
            <person name="Gutierrez-Valencia J."/>
        </authorList>
    </citation>
    <scope>NUCLEOTIDE SEQUENCE</scope>
</reference>
<name>A0AAV0IPT5_9ROSI</name>
<accession>A0AAV0IPT5</accession>
<comment type="caution">
    <text evidence="1">The sequence shown here is derived from an EMBL/GenBank/DDBJ whole genome shotgun (WGS) entry which is preliminary data.</text>
</comment>
<organism evidence="1 2">
    <name type="scientific">Linum tenue</name>
    <dbReference type="NCBI Taxonomy" id="586396"/>
    <lineage>
        <taxon>Eukaryota</taxon>
        <taxon>Viridiplantae</taxon>
        <taxon>Streptophyta</taxon>
        <taxon>Embryophyta</taxon>
        <taxon>Tracheophyta</taxon>
        <taxon>Spermatophyta</taxon>
        <taxon>Magnoliopsida</taxon>
        <taxon>eudicotyledons</taxon>
        <taxon>Gunneridae</taxon>
        <taxon>Pentapetalae</taxon>
        <taxon>rosids</taxon>
        <taxon>fabids</taxon>
        <taxon>Malpighiales</taxon>
        <taxon>Linaceae</taxon>
        <taxon>Linum</taxon>
    </lineage>
</organism>
<dbReference type="AlphaFoldDB" id="A0AAV0IPT5"/>
<dbReference type="EMBL" id="CAMGYJ010000004">
    <property type="protein sequence ID" value="CAI0398768.1"/>
    <property type="molecule type" value="Genomic_DNA"/>
</dbReference>
<evidence type="ECO:0000313" key="1">
    <source>
        <dbReference type="EMBL" id="CAI0398768.1"/>
    </source>
</evidence>
<proteinExistence type="predicted"/>
<keyword evidence="2" id="KW-1185">Reference proteome</keyword>
<sequence>MDYGVYAVEEYLRTKVKTRKTNIEKISRVYRVSIDPRRVYLSSPTDTEFKPSKQVVVEFRELGKVIYLMRAEIPQVRQGLIMGPRRNVIEQEEEIEVDGNPQISAEAVDLQPQELVVAGEEKKHAKKVFEWLQVMDLISMRYWVNLCADDHSLVITRQGADVLLVTLCKNGLMFLNTNVVFEMIELVRGRCMHEGTFLGFQERHKISDGDSKLWNFFWKEDRGEAC</sequence>
<protein>
    <submittedName>
        <fullName evidence="1">Uncharacterized protein</fullName>
    </submittedName>
</protein>